<gene>
    <name evidence="1" type="ORF">Mettu_1288</name>
</gene>
<evidence type="ECO:0000313" key="1">
    <source>
        <dbReference type="EMBL" id="EGW22474.1"/>
    </source>
</evidence>
<dbReference type="STRING" id="697282.Mettu_1288"/>
<dbReference type="Proteomes" id="UP000004664">
    <property type="component" value="Unassembled WGS sequence"/>
</dbReference>
<keyword evidence="2" id="KW-1185">Reference proteome</keyword>
<organism evidence="1 2">
    <name type="scientific">Methylobacter tundripaludum (strain ATCC BAA-1195 / DSM 17260 / SV96)</name>
    <dbReference type="NCBI Taxonomy" id="697282"/>
    <lineage>
        <taxon>Bacteria</taxon>
        <taxon>Pseudomonadati</taxon>
        <taxon>Pseudomonadota</taxon>
        <taxon>Gammaproteobacteria</taxon>
        <taxon>Methylococcales</taxon>
        <taxon>Methylococcaceae</taxon>
        <taxon>Methylobacter</taxon>
    </lineage>
</organism>
<reference evidence="1 2" key="1">
    <citation type="submission" date="2011-06" db="EMBL/GenBank/DDBJ databases">
        <title>Genomic sequence of Methylobacter tundripaludum SV96.</title>
        <authorList>
            <consortium name="US DOE Joint Genome Institute"/>
            <person name="Lucas S."/>
            <person name="Han J."/>
            <person name="Lapidus A."/>
            <person name="Cheng J.-F."/>
            <person name="Goodwin L."/>
            <person name="Pitluck S."/>
            <person name="Held B."/>
            <person name="Detter J.C."/>
            <person name="Han C."/>
            <person name="Tapia R."/>
            <person name="Land M."/>
            <person name="Hauser L."/>
            <person name="Kyrpides N."/>
            <person name="Ivanova N."/>
            <person name="Ovchinnikova G."/>
            <person name="Pagani I."/>
            <person name="Klotz M.G."/>
            <person name="Dispirito A.A."/>
            <person name="Murrell J.C."/>
            <person name="Dunfield P."/>
            <person name="Kalyuzhnaya M.G."/>
            <person name="Svenning M."/>
            <person name="Trotsenko Y.A."/>
            <person name="Stein L.Y."/>
            <person name="Woyke T."/>
        </authorList>
    </citation>
    <scope>NUCLEOTIDE SEQUENCE [LARGE SCALE GENOMIC DNA]</scope>
    <source>
        <strain evidence="2">ATCC BAA-1195 / DSM 17260 / SV96</strain>
    </source>
</reference>
<dbReference type="EMBL" id="JH109152">
    <property type="protein sequence ID" value="EGW22474.1"/>
    <property type="molecule type" value="Genomic_DNA"/>
</dbReference>
<evidence type="ECO:0000313" key="2">
    <source>
        <dbReference type="Proteomes" id="UP000004664"/>
    </source>
</evidence>
<sequence>MFEHGTTIRKYEGVEGNVLTQHGYRYQPSIQMSNQEMPSCRYIVSFIACWNSKKLFGDGFGTA</sequence>
<name>G3IT00_METTV</name>
<dbReference type="AlphaFoldDB" id="G3IT00"/>
<accession>G3IT00</accession>
<dbReference type="HOGENOM" id="CLU_2880774_0_0_6"/>
<protein>
    <submittedName>
        <fullName evidence="1">Uncharacterized protein</fullName>
    </submittedName>
</protein>
<proteinExistence type="predicted"/>